<dbReference type="Proteomes" id="UP000681722">
    <property type="component" value="Unassembled WGS sequence"/>
</dbReference>
<protein>
    <submittedName>
        <fullName evidence="2">Uncharacterized protein</fullName>
    </submittedName>
</protein>
<feature type="transmembrane region" description="Helical" evidence="1">
    <location>
        <begin position="425"/>
        <end position="450"/>
    </location>
</feature>
<dbReference type="EMBL" id="CAJNOQ010006927">
    <property type="protein sequence ID" value="CAF1152076.1"/>
    <property type="molecule type" value="Genomic_DNA"/>
</dbReference>
<dbReference type="Proteomes" id="UP000663829">
    <property type="component" value="Unassembled WGS sequence"/>
</dbReference>
<keyword evidence="1" id="KW-1133">Transmembrane helix</keyword>
<feature type="transmembrane region" description="Helical" evidence="1">
    <location>
        <begin position="329"/>
        <end position="354"/>
    </location>
</feature>
<dbReference type="AlphaFoldDB" id="A0A814SYD3"/>
<comment type="caution">
    <text evidence="2">The sequence shown here is derived from an EMBL/GenBank/DDBJ whole genome shotgun (WGS) entry which is preliminary data.</text>
</comment>
<accession>A0A814SYD3</accession>
<feature type="transmembrane region" description="Helical" evidence="1">
    <location>
        <begin position="99"/>
        <end position="119"/>
    </location>
</feature>
<gene>
    <name evidence="2" type="ORF">GPM918_LOCUS21234</name>
    <name evidence="3" type="ORF">SRO942_LOCUS21233</name>
</gene>
<evidence type="ECO:0000256" key="1">
    <source>
        <dbReference type="SAM" id="Phobius"/>
    </source>
</evidence>
<keyword evidence="4" id="KW-1185">Reference proteome</keyword>
<organism evidence="2 4">
    <name type="scientific">Didymodactylos carnosus</name>
    <dbReference type="NCBI Taxonomy" id="1234261"/>
    <lineage>
        <taxon>Eukaryota</taxon>
        <taxon>Metazoa</taxon>
        <taxon>Spiralia</taxon>
        <taxon>Gnathifera</taxon>
        <taxon>Rotifera</taxon>
        <taxon>Eurotatoria</taxon>
        <taxon>Bdelloidea</taxon>
        <taxon>Philodinida</taxon>
        <taxon>Philodinidae</taxon>
        <taxon>Didymodactylos</taxon>
    </lineage>
</organism>
<feature type="transmembrane region" description="Helical" evidence="1">
    <location>
        <begin position="462"/>
        <end position="488"/>
    </location>
</feature>
<feature type="transmembrane region" description="Helical" evidence="1">
    <location>
        <begin position="27"/>
        <end position="49"/>
    </location>
</feature>
<dbReference type="OrthoDB" id="10009003at2759"/>
<evidence type="ECO:0000313" key="3">
    <source>
        <dbReference type="EMBL" id="CAF3915632.1"/>
    </source>
</evidence>
<sequence>MNENILSMYNLTFDDIEEIFINSTSMFYLLLSFIFSFIISIYILYLLYFHSDLLTPCIVPFIYALLFYDLSQLFSIIIIKTNIYTKYDFTYGLICRFIYYTKSSAEAGSSITIILLFIIRRKQIKYYFSHHHLVSCSIRSRILAFCSLLFTIYIHNWITHLKEDNIYLVRYIENKQYWQPYIHSISKSSNDIDIKSDTRIRFLNDLNLYAQGRVYNYNLTNLTILTQKENDNMIVSTYKDSMKIFIKFPLSLLKHNKYQTTSTTTTIKTITTIELKKRKKLNNNHLLFKSYNNNTHRINYFINGTDYTHISLLSPSPYRVSRCTYYQPYSTLIAILILLHSTFYGILITINFWISNKFTYLNTWNIQTKNLSLSTSSCINNNQIKQKKSLIYLKQKLKTIISSKKLIKPTLQQHSLVKHLLQLKYLLYIHTFFILLRLFYVCMLNITLFFSYTPFSSKYLKFLFQLFFILSCYSIPLRILSLIIYLFYQIYSRQLTIIYYHLTRTKLKCFCRCERLCLKRLIKIELTPFMNNINVCTKDKPVFETLLCEIIEPENSSSQTSKRKHTMTELTTNTISDVEHISIV</sequence>
<name>A0A814SYD3_9BILA</name>
<evidence type="ECO:0000313" key="4">
    <source>
        <dbReference type="Proteomes" id="UP000663829"/>
    </source>
</evidence>
<proteinExistence type="predicted"/>
<keyword evidence="1" id="KW-0812">Transmembrane</keyword>
<dbReference type="EMBL" id="CAJOBC010006928">
    <property type="protein sequence ID" value="CAF3915632.1"/>
    <property type="molecule type" value="Genomic_DNA"/>
</dbReference>
<reference evidence="2" key="1">
    <citation type="submission" date="2021-02" db="EMBL/GenBank/DDBJ databases">
        <authorList>
            <person name="Nowell W R."/>
        </authorList>
    </citation>
    <scope>NUCLEOTIDE SEQUENCE</scope>
</reference>
<evidence type="ECO:0000313" key="2">
    <source>
        <dbReference type="EMBL" id="CAF1152076.1"/>
    </source>
</evidence>
<keyword evidence="1" id="KW-0472">Membrane</keyword>
<feature type="transmembrane region" description="Helical" evidence="1">
    <location>
        <begin position="61"/>
        <end position="79"/>
    </location>
</feature>